<evidence type="ECO:0000256" key="1">
    <source>
        <dbReference type="ARBA" id="ARBA00010134"/>
    </source>
</evidence>
<dbReference type="InterPro" id="IPR029030">
    <property type="entry name" value="Caspase-like_dom_sf"/>
</dbReference>
<dbReference type="Proteomes" id="UP001353858">
    <property type="component" value="Unassembled WGS sequence"/>
</dbReference>
<dbReference type="GO" id="GO:0006915">
    <property type="term" value="P:apoptotic process"/>
    <property type="evidence" value="ECO:0007669"/>
    <property type="project" value="TreeGrafter"/>
</dbReference>
<gene>
    <name evidence="5" type="ORF">RN001_014563</name>
</gene>
<name>A0AAN7SBQ3_9COLE</name>
<reference evidence="6" key="1">
    <citation type="submission" date="2023-01" db="EMBL/GenBank/DDBJ databases">
        <title>Key to firefly adult light organ development and bioluminescence: homeobox transcription factors regulate luciferase expression and transportation to peroxisome.</title>
        <authorList>
            <person name="Fu X."/>
        </authorList>
    </citation>
    <scope>NUCLEOTIDE SEQUENCE [LARGE SCALE GENOMIC DNA]</scope>
</reference>
<comment type="caution">
    <text evidence="5">The sequence shown here is derived from an EMBL/GenBank/DDBJ whole genome shotgun (WGS) entry which is preliminary data.</text>
</comment>
<feature type="domain" description="Caspase family p10" evidence="3">
    <location>
        <begin position="155"/>
        <end position="247"/>
    </location>
</feature>
<dbReference type="GO" id="GO:0005737">
    <property type="term" value="C:cytoplasm"/>
    <property type="evidence" value="ECO:0007669"/>
    <property type="project" value="TreeGrafter"/>
</dbReference>
<dbReference type="PROSITE" id="PS50207">
    <property type="entry name" value="CASPASE_P10"/>
    <property type="match status" value="1"/>
</dbReference>
<dbReference type="PANTHER" id="PTHR10454:SF232">
    <property type="entry name" value="AT03047P-RELATED"/>
    <property type="match status" value="1"/>
</dbReference>
<dbReference type="PROSITE" id="PS50208">
    <property type="entry name" value="CASPASE_P20"/>
    <property type="match status" value="1"/>
</dbReference>
<dbReference type="GO" id="GO:0043525">
    <property type="term" value="P:positive regulation of neuron apoptotic process"/>
    <property type="evidence" value="ECO:0007669"/>
    <property type="project" value="TreeGrafter"/>
</dbReference>
<dbReference type="AlphaFoldDB" id="A0AAN7SBQ3"/>
<evidence type="ECO:0000256" key="2">
    <source>
        <dbReference type="RuleBase" id="RU003971"/>
    </source>
</evidence>
<keyword evidence="6" id="KW-1185">Reference proteome</keyword>
<evidence type="ECO:0000313" key="6">
    <source>
        <dbReference type="Proteomes" id="UP001353858"/>
    </source>
</evidence>
<dbReference type="PRINTS" id="PR00376">
    <property type="entry name" value="IL1BCENZYME"/>
</dbReference>
<dbReference type="GO" id="GO:0006508">
    <property type="term" value="P:proteolysis"/>
    <property type="evidence" value="ECO:0007669"/>
    <property type="project" value="InterPro"/>
</dbReference>
<organism evidence="5 6">
    <name type="scientific">Aquatica leii</name>
    <dbReference type="NCBI Taxonomy" id="1421715"/>
    <lineage>
        <taxon>Eukaryota</taxon>
        <taxon>Metazoa</taxon>
        <taxon>Ecdysozoa</taxon>
        <taxon>Arthropoda</taxon>
        <taxon>Hexapoda</taxon>
        <taxon>Insecta</taxon>
        <taxon>Pterygota</taxon>
        <taxon>Neoptera</taxon>
        <taxon>Endopterygota</taxon>
        <taxon>Coleoptera</taxon>
        <taxon>Polyphaga</taxon>
        <taxon>Elateriformia</taxon>
        <taxon>Elateroidea</taxon>
        <taxon>Lampyridae</taxon>
        <taxon>Luciolinae</taxon>
        <taxon>Aquatica</taxon>
    </lineage>
</organism>
<evidence type="ECO:0000259" key="3">
    <source>
        <dbReference type="PROSITE" id="PS50207"/>
    </source>
</evidence>
<dbReference type="SUPFAM" id="SSF52129">
    <property type="entry name" value="Caspase-like"/>
    <property type="match status" value="1"/>
</dbReference>
<dbReference type="InterPro" id="IPR011600">
    <property type="entry name" value="Pept_C14_caspase"/>
</dbReference>
<dbReference type="EMBL" id="JARPUR010000007">
    <property type="protein sequence ID" value="KAK4872534.1"/>
    <property type="molecule type" value="Genomic_DNA"/>
</dbReference>
<evidence type="ECO:0000259" key="4">
    <source>
        <dbReference type="PROSITE" id="PS50208"/>
    </source>
</evidence>
<protein>
    <submittedName>
        <fullName evidence="5">Uncharacterized protein</fullName>
    </submittedName>
</protein>
<dbReference type="Gene3D" id="3.40.50.1460">
    <property type="match status" value="2"/>
</dbReference>
<dbReference type="Pfam" id="PF00656">
    <property type="entry name" value="Peptidase_C14"/>
    <property type="match status" value="2"/>
</dbReference>
<dbReference type="SMART" id="SM00115">
    <property type="entry name" value="CASc"/>
    <property type="match status" value="1"/>
</dbReference>
<comment type="similarity">
    <text evidence="1 2">Belongs to the peptidase C14A family.</text>
</comment>
<dbReference type="InterPro" id="IPR015917">
    <property type="entry name" value="Pept_C14A"/>
</dbReference>
<dbReference type="InterPro" id="IPR002398">
    <property type="entry name" value="Pept_C14"/>
</dbReference>
<accession>A0AAN7SBQ3</accession>
<dbReference type="GO" id="GO:0004197">
    <property type="term" value="F:cysteine-type endopeptidase activity"/>
    <property type="evidence" value="ECO:0007669"/>
    <property type="project" value="InterPro"/>
</dbReference>
<feature type="domain" description="Caspase family p20" evidence="4">
    <location>
        <begin position="29"/>
        <end position="104"/>
    </location>
</feature>
<dbReference type="PANTHER" id="PTHR10454">
    <property type="entry name" value="CASPASE"/>
    <property type="match status" value="1"/>
</dbReference>
<dbReference type="InterPro" id="IPR001309">
    <property type="entry name" value="Pept_C14_p20"/>
</dbReference>
<sequence>MESNSQNLESTTFDQLDPVRDYYSMTKEKLGNVYIFNHVTFDNRTLGARYGSIKDCKDIEEVFQNLKFDVKTYNDLPYKKILEELTQIATMDYSSFDCLVIFVFMDKTSFNNKPSFMYKPKLIFIQDSRGDETDDETDYGIRIPPPVLNEDFTPVSYTIPDVPDVLLMYSCYDEYLSWRSHSTGSSFVQRLCRELKLRAESNDILTLLTFLNEILMVDAYMARNIMINEKRLSTIVSTLTRVLYFNPITK</sequence>
<evidence type="ECO:0000313" key="5">
    <source>
        <dbReference type="EMBL" id="KAK4872534.1"/>
    </source>
</evidence>
<proteinExistence type="inferred from homology"/>
<dbReference type="InterPro" id="IPR002138">
    <property type="entry name" value="Pept_C14_p10"/>
</dbReference>